<dbReference type="EMBL" id="BAAAZR010000039">
    <property type="protein sequence ID" value="GAA3836994.1"/>
    <property type="molecule type" value="Genomic_DNA"/>
</dbReference>
<reference evidence="3" key="1">
    <citation type="journal article" date="2019" name="Int. J. Syst. Evol. Microbiol.">
        <title>The Global Catalogue of Microorganisms (GCM) 10K type strain sequencing project: providing services to taxonomists for standard genome sequencing and annotation.</title>
        <authorList>
            <consortium name="The Broad Institute Genomics Platform"/>
            <consortium name="The Broad Institute Genome Sequencing Center for Infectious Disease"/>
            <person name="Wu L."/>
            <person name="Ma J."/>
        </authorList>
    </citation>
    <scope>NUCLEOTIDE SEQUENCE [LARGE SCALE GENOMIC DNA]</scope>
    <source>
        <strain evidence="3">JCM 16908</strain>
    </source>
</reference>
<comment type="caution">
    <text evidence="2">The sequence shown here is derived from an EMBL/GenBank/DDBJ whole genome shotgun (WGS) entry which is preliminary data.</text>
</comment>
<organism evidence="2 3">
    <name type="scientific">Sphaerisporangium flaviroseum</name>
    <dbReference type="NCBI Taxonomy" id="509199"/>
    <lineage>
        <taxon>Bacteria</taxon>
        <taxon>Bacillati</taxon>
        <taxon>Actinomycetota</taxon>
        <taxon>Actinomycetes</taxon>
        <taxon>Streptosporangiales</taxon>
        <taxon>Streptosporangiaceae</taxon>
        <taxon>Sphaerisporangium</taxon>
    </lineage>
</organism>
<accession>A0ABP7J9A8</accession>
<evidence type="ECO:0000313" key="3">
    <source>
        <dbReference type="Proteomes" id="UP001500888"/>
    </source>
</evidence>
<feature type="domain" description="Peptidase C14 caspase" evidence="1">
    <location>
        <begin position="97"/>
        <end position="258"/>
    </location>
</feature>
<evidence type="ECO:0000313" key="2">
    <source>
        <dbReference type="EMBL" id="GAA3836994.1"/>
    </source>
</evidence>
<dbReference type="Gene3D" id="3.40.50.1460">
    <property type="match status" value="1"/>
</dbReference>
<name>A0ABP7J9A8_9ACTN</name>
<gene>
    <name evidence="2" type="ORF">GCM10022226_68740</name>
</gene>
<dbReference type="InterPro" id="IPR029030">
    <property type="entry name" value="Caspase-like_dom_sf"/>
</dbReference>
<dbReference type="Proteomes" id="UP001500888">
    <property type="component" value="Unassembled WGS sequence"/>
</dbReference>
<dbReference type="RefSeq" id="WP_344950229.1">
    <property type="nucleotide sequence ID" value="NZ_BAAAZR010000039.1"/>
</dbReference>
<evidence type="ECO:0000259" key="1">
    <source>
        <dbReference type="Pfam" id="PF00656"/>
    </source>
</evidence>
<sequence>MTRMFFEADRPGPAMHALVIGVGGYAHLPHGGGRTIADPLRYGNLGQLTSPPRSALEFANWLRESDPIRWAAPLASIDLRISPAPADPDPGGPGVGFPDATIDSITEAYDAWKERCATDENNVAVFYFCGHGLQSEEQLLLASDFGRYEGNHFRGAFAFDSTRAGFLQRPPRTQCFFIDACREVVPGVTAPLGGATADPLDRPDATRRRRCDHDLTLQSSTPFATARSRPKNVSYFTAALIKALKGGAALTDEFADWVVRTDRIAMAIDSLVEAEAGRPMPTAKGPAFLPTVLYRLDGPPDVELTLACVPEPALGRATLFYEPQHSGRAVRTPPMPEKWKVTVKAGYYRIGAEFEDHTYDAVSRTELINPPTTAQTLRTVGR</sequence>
<dbReference type="SUPFAM" id="SSF52129">
    <property type="entry name" value="Caspase-like"/>
    <property type="match status" value="1"/>
</dbReference>
<protein>
    <recommendedName>
        <fullName evidence="1">Peptidase C14 caspase domain-containing protein</fullName>
    </recommendedName>
</protein>
<keyword evidence="3" id="KW-1185">Reference proteome</keyword>
<dbReference type="InterPro" id="IPR011600">
    <property type="entry name" value="Pept_C14_caspase"/>
</dbReference>
<dbReference type="Pfam" id="PF00656">
    <property type="entry name" value="Peptidase_C14"/>
    <property type="match status" value="1"/>
</dbReference>
<proteinExistence type="predicted"/>